<dbReference type="EMBL" id="BAABME010009252">
    <property type="protein sequence ID" value="GAA0174826.1"/>
    <property type="molecule type" value="Genomic_DNA"/>
</dbReference>
<organism evidence="1 2">
    <name type="scientific">Lithospermum erythrorhizon</name>
    <name type="common">Purple gromwell</name>
    <name type="synonym">Lithospermum officinale var. erythrorhizon</name>
    <dbReference type="NCBI Taxonomy" id="34254"/>
    <lineage>
        <taxon>Eukaryota</taxon>
        <taxon>Viridiplantae</taxon>
        <taxon>Streptophyta</taxon>
        <taxon>Embryophyta</taxon>
        <taxon>Tracheophyta</taxon>
        <taxon>Spermatophyta</taxon>
        <taxon>Magnoliopsida</taxon>
        <taxon>eudicotyledons</taxon>
        <taxon>Gunneridae</taxon>
        <taxon>Pentapetalae</taxon>
        <taxon>asterids</taxon>
        <taxon>lamiids</taxon>
        <taxon>Boraginales</taxon>
        <taxon>Boraginaceae</taxon>
        <taxon>Boraginoideae</taxon>
        <taxon>Lithospermeae</taxon>
        <taxon>Lithospermum</taxon>
    </lineage>
</organism>
<comment type="caution">
    <text evidence="1">The sequence shown here is derived from an EMBL/GenBank/DDBJ whole genome shotgun (WGS) entry which is preliminary data.</text>
</comment>
<proteinExistence type="predicted"/>
<keyword evidence="2" id="KW-1185">Reference proteome</keyword>
<evidence type="ECO:0000313" key="1">
    <source>
        <dbReference type="EMBL" id="GAA0174826.1"/>
    </source>
</evidence>
<gene>
    <name evidence="1" type="ORF">LIER_28136</name>
</gene>
<accession>A0AAV3RHI7</accession>
<reference evidence="1 2" key="1">
    <citation type="submission" date="2024-01" db="EMBL/GenBank/DDBJ databases">
        <title>The complete chloroplast genome sequence of Lithospermum erythrorhizon: insights into the phylogenetic relationship among Boraginaceae species and the maternal lineages of purple gromwells.</title>
        <authorList>
            <person name="Okada T."/>
            <person name="Watanabe K."/>
        </authorList>
    </citation>
    <scope>NUCLEOTIDE SEQUENCE [LARGE SCALE GENOMIC DNA]</scope>
</reference>
<evidence type="ECO:0008006" key="3">
    <source>
        <dbReference type="Google" id="ProtNLM"/>
    </source>
</evidence>
<dbReference type="Proteomes" id="UP001454036">
    <property type="component" value="Unassembled WGS sequence"/>
</dbReference>
<dbReference type="AlphaFoldDB" id="A0AAV3RHI7"/>
<evidence type="ECO:0000313" key="2">
    <source>
        <dbReference type="Proteomes" id="UP001454036"/>
    </source>
</evidence>
<sequence length="223" mass="25331">MSNEKLVRKVLRTLPKRFAHKVTAIEEARDLSTMGFDELIGILTIFEMMFDTIEPSKGKVVALHVSSSDKGEENLAETVNMECEGFGHIQVECPNYVKKQSKSYYTIPFDEETEEEEQSDNKVTNFVAFTARDTRETAVNPSVNECVTDSMGDEEAYTSGEAERVLLLKKNGDLMQCVERQQLEIRILEDKIQRMIKGIKMMNSSTTVLDEILLQEKRSGDNT</sequence>
<protein>
    <recommendedName>
        <fullName evidence="3">Gag-pol polyprotein</fullName>
    </recommendedName>
</protein>
<name>A0AAV3RHI7_LITER</name>